<dbReference type="Proteomes" id="UP001164539">
    <property type="component" value="Chromosome 4"/>
</dbReference>
<accession>A0ACC1YBG0</accession>
<organism evidence="1 2">
    <name type="scientific">Melia azedarach</name>
    <name type="common">Chinaberry tree</name>
    <dbReference type="NCBI Taxonomy" id="155640"/>
    <lineage>
        <taxon>Eukaryota</taxon>
        <taxon>Viridiplantae</taxon>
        <taxon>Streptophyta</taxon>
        <taxon>Embryophyta</taxon>
        <taxon>Tracheophyta</taxon>
        <taxon>Spermatophyta</taxon>
        <taxon>Magnoliopsida</taxon>
        <taxon>eudicotyledons</taxon>
        <taxon>Gunneridae</taxon>
        <taxon>Pentapetalae</taxon>
        <taxon>rosids</taxon>
        <taxon>malvids</taxon>
        <taxon>Sapindales</taxon>
        <taxon>Meliaceae</taxon>
        <taxon>Melia</taxon>
    </lineage>
</organism>
<evidence type="ECO:0000313" key="2">
    <source>
        <dbReference type="Proteomes" id="UP001164539"/>
    </source>
</evidence>
<evidence type="ECO:0000313" key="1">
    <source>
        <dbReference type="EMBL" id="KAJ4720905.1"/>
    </source>
</evidence>
<reference evidence="1 2" key="1">
    <citation type="journal article" date="2023" name="Science">
        <title>Complex scaffold remodeling in plant triterpene biosynthesis.</title>
        <authorList>
            <person name="De La Pena R."/>
            <person name="Hodgson H."/>
            <person name="Liu J.C."/>
            <person name="Stephenson M.J."/>
            <person name="Martin A.C."/>
            <person name="Owen C."/>
            <person name="Harkess A."/>
            <person name="Leebens-Mack J."/>
            <person name="Jimenez L.E."/>
            <person name="Osbourn A."/>
            <person name="Sattely E.S."/>
        </authorList>
    </citation>
    <scope>NUCLEOTIDE SEQUENCE [LARGE SCALE GENOMIC DNA]</scope>
    <source>
        <strain evidence="2">cv. JPN11</strain>
        <tissue evidence="1">Leaf</tissue>
    </source>
</reference>
<keyword evidence="2" id="KW-1185">Reference proteome</keyword>
<comment type="caution">
    <text evidence="1">The sequence shown here is derived from an EMBL/GenBank/DDBJ whole genome shotgun (WGS) entry which is preliminary data.</text>
</comment>
<protein>
    <submittedName>
        <fullName evidence="1">Cysteine/Histidine-rich C1 domain family protein</fullName>
    </submittedName>
</protein>
<name>A0ACC1YBG0_MELAZ</name>
<proteinExistence type="predicted"/>
<dbReference type="EMBL" id="CM051397">
    <property type="protein sequence ID" value="KAJ4720905.1"/>
    <property type="molecule type" value="Genomic_DNA"/>
</dbReference>
<sequence length="577" mass="66929">MDKYYDRLSEIKKDYDLERESYGEEEVTEDMKIRHVSHEHMLTFSREIVADWIECCEMTVHGPAYICESCKFALHKSCAELPTQITHALHHHNLTLLFKSYHEKLPLICNGCRHFCIGFVFNCRSCHFNLDVKCASLGDDFFSNHDGQTLNYKRETKATIPHFCHDHVLNVCNMRKEYNSVCAGCNLEILGLAYVCADCQFEIHESCMAIPKDILHPFHPQHVLFARAMRKHESTYCNACGGEITGIKFNCSSCSFDIHVSCAKNPRSRALKHDSHDHNLFYFVENGFSCFNCTKCCRGCRGPFYRCLECKISLHVDCIPLPRLMRHKCHLHKLFLLDLVVEDDSEEHYCSICGTRRNSKDLVYYCQECNFFAHVECVFSEDESSWETLSYLRLWWDDEKNRNHENKIDKIRETVDWSDGVQEADVKKIEESDAKECSIEPVEEIMKDEDDTSLEIFPSIYKAEKRKDTKEESDETEDIVNIAEREDDNNESEEESKKVQENIDATKGQKTDTVQEGSRLVELDKRITNVGTKMEALVSELKVLAKLDKRMEKFRIKMEALASEFDELVSGKNVSIS</sequence>
<gene>
    <name evidence="1" type="ORF">OWV82_008657</name>
</gene>